<accession>A0A0R2L7U2</accession>
<feature type="transmembrane region" description="Helical" evidence="1">
    <location>
        <begin position="12"/>
        <end position="29"/>
    </location>
</feature>
<dbReference type="AlphaFoldDB" id="A0A0R2L7U2"/>
<feature type="transmembrane region" description="Helical" evidence="1">
    <location>
        <begin position="41"/>
        <end position="62"/>
    </location>
</feature>
<dbReference type="PATRIC" id="fig|616990.3.peg.1253"/>
<organism evidence="2 3">
    <name type="scientific">Levilactobacillus paucivorans</name>
    <dbReference type="NCBI Taxonomy" id="616990"/>
    <lineage>
        <taxon>Bacteria</taxon>
        <taxon>Bacillati</taxon>
        <taxon>Bacillota</taxon>
        <taxon>Bacilli</taxon>
        <taxon>Lactobacillales</taxon>
        <taxon>Lactobacillaceae</taxon>
        <taxon>Levilactobacillus</taxon>
    </lineage>
</organism>
<sequence>MDTMMMSHNSLTGTLILITGVILLIFIAVKLYPAMKKDHDATVLLAIFSVIAVALVGMGGWLCI</sequence>
<proteinExistence type="predicted"/>
<keyword evidence="3" id="KW-1185">Reference proteome</keyword>
<evidence type="ECO:0000256" key="1">
    <source>
        <dbReference type="SAM" id="Phobius"/>
    </source>
</evidence>
<protein>
    <submittedName>
        <fullName evidence="2">Uncharacterized protein</fullName>
    </submittedName>
</protein>
<evidence type="ECO:0000313" key="2">
    <source>
        <dbReference type="EMBL" id="KRN97865.1"/>
    </source>
</evidence>
<evidence type="ECO:0000313" key="3">
    <source>
        <dbReference type="Proteomes" id="UP000051906"/>
    </source>
</evidence>
<gene>
    <name evidence="2" type="ORF">IV54_GL001165</name>
</gene>
<keyword evidence="1" id="KW-0812">Transmembrane</keyword>
<keyword evidence="1" id="KW-0472">Membrane</keyword>
<name>A0A0R2L7U2_9LACO</name>
<dbReference type="Proteomes" id="UP000051906">
    <property type="component" value="Unassembled WGS sequence"/>
</dbReference>
<reference evidence="2 3" key="1">
    <citation type="journal article" date="2015" name="Genome Announc.">
        <title>Expanding the biotechnology potential of lactobacilli through comparative genomics of 213 strains and associated genera.</title>
        <authorList>
            <person name="Sun Z."/>
            <person name="Harris H.M."/>
            <person name="McCann A."/>
            <person name="Guo C."/>
            <person name="Argimon S."/>
            <person name="Zhang W."/>
            <person name="Yang X."/>
            <person name="Jeffery I.B."/>
            <person name="Cooney J.C."/>
            <person name="Kagawa T.F."/>
            <person name="Liu W."/>
            <person name="Song Y."/>
            <person name="Salvetti E."/>
            <person name="Wrobel A."/>
            <person name="Rasinkangas P."/>
            <person name="Parkhill J."/>
            <person name="Rea M.C."/>
            <person name="O'Sullivan O."/>
            <person name="Ritari J."/>
            <person name="Douillard F.P."/>
            <person name="Paul Ross R."/>
            <person name="Yang R."/>
            <person name="Briner A.E."/>
            <person name="Felis G.E."/>
            <person name="de Vos W.M."/>
            <person name="Barrangou R."/>
            <person name="Klaenhammer T.R."/>
            <person name="Caufield P.W."/>
            <person name="Cui Y."/>
            <person name="Zhang H."/>
            <person name="O'Toole P.W."/>
        </authorList>
    </citation>
    <scope>NUCLEOTIDE SEQUENCE [LARGE SCALE GENOMIC DNA]</scope>
    <source>
        <strain evidence="2 3">DSM 22467</strain>
    </source>
</reference>
<dbReference type="STRING" id="616990.IV54_GL001165"/>
<keyword evidence="1" id="KW-1133">Transmembrane helix</keyword>
<comment type="caution">
    <text evidence="2">The sequence shown here is derived from an EMBL/GenBank/DDBJ whole genome shotgun (WGS) entry which is preliminary data.</text>
</comment>
<dbReference type="EMBL" id="JQCA01000163">
    <property type="protein sequence ID" value="KRN97865.1"/>
    <property type="molecule type" value="Genomic_DNA"/>
</dbReference>